<dbReference type="AlphaFoldDB" id="A0A7W7ZLV3"/>
<reference evidence="2 3" key="1">
    <citation type="submission" date="2020-08" db="EMBL/GenBank/DDBJ databases">
        <title>Genomic Encyclopedia of Type Strains, Phase IV (KMG-V): Genome sequencing to study the core and pangenomes of soil and plant-associated prokaryotes.</title>
        <authorList>
            <person name="Whitman W."/>
        </authorList>
    </citation>
    <scope>NUCLEOTIDE SEQUENCE [LARGE SCALE GENOMIC DNA]</scope>
    <source>
        <strain evidence="2 3">X5P3</strain>
    </source>
</reference>
<dbReference type="PANTHER" id="PTHR15160:SF1">
    <property type="entry name" value="VON HIPPEL-LINDAU DISEASE TUMOR SUPPRESSOR"/>
    <property type="match status" value="1"/>
</dbReference>
<dbReference type="GO" id="GO:0004518">
    <property type="term" value="F:nuclease activity"/>
    <property type="evidence" value="ECO:0007669"/>
    <property type="project" value="InterPro"/>
</dbReference>
<dbReference type="RefSeq" id="WP_184252622.1">
    <property type="nucleotide sequence ID" value="NZ_JACHIO010000002.1"/>
</dbReference>
<organism evidence="2 3">
    <name type="scientific">Granulicella mallensis</name>
    <dbReference type="NCBI Taxonomy" id="940614"/>
    <lineage>
        <taxon>Bacteria</taxon>
        <taxon>Pseudomonadati</taxon>
        <taxon>Acidobacteriota</taxon>
        <taxon>Terriglobia</taxon>
        <taxon>Terriglobales</taxon>
        <taxon>Acidobacteriaceae</taxon>
        <taxon>Granulicella</taxon>
    </lineage>
</organism>
<dbReference type="Gene3D" id="3.10.690.10">
    <property type="entry name" value="Bifunctional nuclease domain"/>
    <property type="match status" value="1"/>
</dbReference>
<protein>
    <recommendedName>
        <fullName evidence="1">BFN domain-containing protein</fullName>
    </recommendedName>
</protein>
<dbReference type="EMBL" id="JACHIO010000002">
    <property type="protein sequence ID" value="MBB5062112.1"/>
    <property type="molecule type" value="Genomic_DNA"/>
</dbReference>
<sequence>MHLPGFKFESNPQESAEPDVEVRIRGLMMDPSTKMPIVVLNDLSGEVVLPIWVGLFEANAIALEIEKATTPRPMTHDLLRNIIHGLNARVTRVVVGALREDTFHATIWMDQGGEVVALDARPSDAIALALRADCPIFVSKQLLEQARLASGGSTSLAPEDLRRWLENLNDDEMGRYKM</sequence>
<dbReference type="PROSITE" id="PS51658">
    <property type="entry name" value="BFN"/>
    <property type="match status" value="1"/>
</dbReference>
<comment type="caution">
    <text evidence="2">The sequence shown here is derived from an EMBL/GenBank/DDBJ whole genome shotgun (WGS) entry which is preliminary data.</text>
</comment>
<proteinExistence type="predicted"/>
<dbReference type="InterPro" id="IPR003729">
    <property type="entry name" value="Bi_nuclease_dom"/>
</dbReference>
<dbReference type="PANTHER" id="PTHR15160">
    <property type="entry name" value="VON HIPPEL-LINDAU PROTEIN"/>
    <property type="match status" value="1"/>
</dbReference>
<evidence type="ECO:0000259" key="1">
    <source>
        <dbReference type="PROSITE" id="PS51658"/>
    </source>
</evidence>
<dbReference type="SUPFAM" id="SSF103256">
    <property type="entry name" value="Hypothetical protein TM0160"/>
    <property type="match status" value="1"/>
</dbReference>
<dbReference type="InterPro" id="IPR036104">
    <property type="entry name" value="BFN_sf"/>
</dbReference>
<accession>A0A7W7ZLV3</accession>
<evidence type="ECO:0000313" key="2">
    <source>
        <dbReference type="EMBL" id="MBB5062112.1"/>
    </source>
</evidence>
<dbReference type="Proteomes" id="UP000584867">
    <property type="component" value="Unassembled WGS sequence"/>
</dbReference>
<gene>
    <name evidence="2" type="ORF">HDF15_000439</name>
</gene>
<name>A0A7W7ZLV3_9BACT</name>
<evidence type="ECO:0000313" key="3">
    <source>
        <dbReference type="Proteomes" id="UP000584867"/>
    </source>
</evidence>
<feature type="domain" description="BFN" evidence="1">
    <location>
        <begin position="19"/>
        <end position="150"/>
    </location>
</feature>
<dbReference type="Pfam" id="PF02577">
    <property type="entry name" value="BFN_dom"/>
    <property type="match status" value="1"/>
</dbReference>